<organism evidence="3 4">
    <name type="scientific">Vibrio vulnificus (strain YJ016)</name>
    <dbReference type="NCBI Taxonomy" id="196600"/>
    <lineage>
        <taxon>Bacteria</taxon>
        <taxon>Pseudomonadati</taxon>
        <taxon>Pseudomonadota</taxon>
        <taxon>Gammaproteobacteria</taxon>
        <taxon>Vibrionales</taxon>
        <taxon>Vibrionaceae</taxon>
        <taxon>Vibrio</taxon>
    </lineage>
</organism>
<dbReference type="Pfam" id="PF07811">
    <property type="entry name" value="TadE"/>
    <property type="match status" value="1"/>
</dbReference>
<keyword evidence="1" id="KW-0812">Transmembrane</keyword>
<accession>Q7MI60</accession>
<feature type="domain" description="TadE-like" evidence="2">
    <location>
        <begin position="50"/>
        <end position="92"/>
    </location>
</feature>
<proteinExistence type="predicted"/>
<evidence type="ECO:0000313" key="3">
    <source>
        <dbReference type="EMBL" id="BAC95421.1"/>
    </source>
</evidence>
<gene>
    <name evidence="3" type="ordered locus">VV2657</name>
</gene>
<dbReference type="InterPro" id="IPR012495">
    <property type="entry name" value="TadE-like_dom"/>
</dbReference>
<dbReference type="Proteomes" id="UP000002675">
    <property type="component" value="Chromosome I"/>
</dbReference>
<name>Q7MI60_VIBVY</name>
<dbReference type="HOGENOM" id="CLU_126620_1_0_6"/>
<feature type="transmembrane region" description="Helical" evidence="1">
    <location>
        <begin position="50"/>
        <end position="71"/>
    </location>
</feature>
<dbReference type="STRING" id="672.VV93_v1c23740"/>
<sequence length="183" mass="20183">MSLLTLVWWKTAQLATLRETKVLIRSSSMKIQTMEIREMKREMNNQKARGFAAVEMVATLPVILLILVGVVEVGHMFTQYNTLAKGVQNGARFAVNDVYGTITYDQIANEADIKNMVLHGQVSGGSYTILDNLTADDITVTHDSGYVTVTASYTYVPSFSKIPYTNTELGITFTASSVMRSGL</sequence>
<protein>
    <recommendedName>
        <fullName evidence="2">TadE-like domain-containing protein</fullName>
    </recommendedName>
</protein>
<reference evidence="3 4" key="1">
    <citation type="journal article" date="2003" name="Genome Res.">
        <title>Comparative genome analysis of Vibrio vulnificus, a marine pathogen.</title>
        <authorList>
            <person name="Chen C.Y."/>
            <person name="Wu K.M."/>
            <person name="Chang Y.C."/>
            <person name="Chang C.H."/>
            <person name="Tsai H.C."/>
            <person name="Liao T.L."/>
            <person name="Liu Y.M."/>
            <person name="Chen H.J."/>
            <person name="Shen A.B."/>
            <person name="Li J.C."/>
            <person name="Su T.L."/>
            <person name="Shao C.P."/>
            <person name="Lee C.T."/>
            <person name="Hor L.I."/>
            <person name="Tsai S.F."/>
        </authorList>
    </citation>
    <scope>NUCLEOTIDE SEQUENCE [LARGE SCALE GENOMIC DNA]</scope>
    <source>
        <strain evidence="3 4">YJ016</strain>
    </source>
</reference>
<dbReference type="KEGG" id="vvy:VV2657"/>
<evidence type="ECO:0000256" key="1">
    <source>
        <dbReference type="SAM" id="Phobius"/>
    </source>
</evidence>
<dbReference type="eggNOG" id="COG4961">
    <property type="taxonomic scope" value="Bacteria"/>
</dbReference>
<evidence type="ECO:0000313" key="4">
    <source>
        <dbReference type="Proteomes" id="UP000002675"/>
    </source>
</evidence>
<keyword evidence="1" id="KW-0472">Membrane</keyword>
<dbReference type="AlphaFoldDB" id="Q7MI60"/>
<keyword evidence="1" id="KW-1133">Transmembrane helix</keyword>
<evidence type="ECO:0000259" key="2">
    <source>
        <dbReference type="Pfam" id="PF07811"/>
    </source>
</evidence>
<dbReference type="EMBL" id="BA000037">
    <property type="protein sequence ID" value="BAC95421.1"/>
    <property type="molecule type" value="Genomic_DNA"/>
</dbReference>